<dbReference type="RefSeq" id="WP_309254812.1">
    <property type="nucleotide sequence ID" value="NZ_JAVGXC010000008.1"/>
</dbReference>
<protein>
    <submittedName>
        <fullName evidence="1">Uncharacterized protein</fullName>
    </submittedName>
</protein>
<dbReference type="Proteomes" id="UP001224477">
    <property type="component" value="Unassembled WGS sequence"/>
</dbReference>
<gene>
    <name evidence="1" type="ORF">RCO22_10860</name>
</gene>
<dbReference type="EMBL" id="JAVGXC010000008">
    <property type="protein sequence ID" value="MDR0189439.1"/>
    <property type="molecule type" value="Genomic_DNA"/>
</dbReference>
<keyword evidence="2" id="KW-1185">Reference proteome</keyword>
<evidence type="ECO:0000313" key="2">
    <source>
        <dbReference type="Proteomes" id="UP001224477"/>
    </source>
</evidence>
<organism evidence="1 2">
    <name type="scientific">Pseudomonas yamanorum</name>
    <dbReference type="NCBI Taxonomy" id="515393"/>
    <lineage>
        <taxon>Bacteria</taxon>
        <taxon>Pseudomonadati</taxon>
        <taxon>Pseudomonadota</taxon>
        <taxon>Gammaproteobacteria</taxon>
        <taxon>Pseudomonadales</taxon>
        <taxon>Pseudomonadaceae</taxon>
        <taxon>Pseudomonas</taxon>
    </lineage>
</organism>
<proteinExistence type="predicted"/>
<name>A0ABU1CQ90_9PSED</name>
<comment type="caution">
    <text evidence="1">The sequence shown here is derived from an EMBL/GenBank/DDBJ whole genome shotgun (WGS) entry which is preliminary data.</text>
</comment>
<reference evidence="1 2" key="1">
    <citation type="journal article" date="2023" name="Microbiol. Resour. Announc.">
        <title>Whole-genome sequence of Pseudomonas yamanorum OLsAu1 isolated from the edible ectomycorrhizal mushroom Lactarius sp. section Deliciosi.</title>
        <authorList>
            <person name="Ramirez-Mendoza R."/>
            <person name="Angeles-Argaiz R.E."/>
            <person name="Hernandez-Oaxaca D."/>
            <person name="Aguirre-Beltran L."/>
            <person name="Almaraz-Suarez J."/>
            <person name="Perez-Moreno J."/>
        </authorList>
    </citation>
    <scope>NUCLEOTIDE SEQUENCE [LARGE SCALE GENOMIC DNA]</scope>
    <source>
        <strain evidence="1 2">OLsAu1</strain>
    </source>
</reference>
<evidence type="ECO:0000313" key="1">
    <source>
        <dbReference type="EMBL" id="MDR0189439.1"/>
    </source>
</evidence>
<sequence length="57" mass="6114">MSDALTDEQKAWAQFAAAALTGLLASGKWSSERTAAEAASHADMMLGEMKERIEQAE</sequence>
<accession>A0ABU1CQ90</accession>